<name>A0A2R6C8V6_9ARCH</name>
<dbReference type="Proteomes" id="UP000242015">
    <property type="component" value="Unassembled WGS sequence"/>
</dbReference>
<feature type="transmembrane region" description="Helical" evidence="1">
    <location>
        <begin position="55"/>
        <end position="74"/>
    </location>
</feature>
<gene>
    <name evidence="2" type="ORF">B9Q04_11505</name>
</gene>
<evidence type="ECO:0000256" key="1">
    <source>
        <dbReference type="SAM" id="Phobius"/>
    </source>
</evidence>
<proteinExistence type="predicted"/>
<keyword evidence="1" id="KW-0812">Transmembrane</keyword>
<sequence length="146" mass="15675">MNVQSGNNVRREPASWNIIAGVGYSFLLMLVALVIQLVIHLFLPGVSFEVALCPFYALATGRIIATVSDVLVYASAAFYNSSRTSKVWEESQTNTVARWTVMTLIFASAIFDFTGGDPIQTRVGAFILSGLVAGGVGGLLARRLSN</sequence>
<evidence type="ECO:0000313" key="3">
    <source>
        <dbReference type="Proteomes" id="UP000242015"/>
    </source>
</evidence>
<organism evidence="2 3">
    <name type="scientific">Candidatus Marsarchaeota G2 archaeon BE_D</name>
    <dbReference type="NCBI Taxonomy" id="1978158"/>
    <lineage>
        <taxon>Archaea</taxon>
        <taxon>Candidatus Marsarchaeota</taxon>
        <taxon>Candidatus Marsarchaeota group 2</taxon>
    </lineage>
</organism>
<keyword evidence="1" id="KW-0472">Membrane</keyword>
<reference evidence="2 3" key="1">
    <citation type="submission" date="2017-04" db="EMBL/GenBank/DDBJ databases">
        <title>Novel microbial lineages endemic to geothermal iron-oxide mats fill important gaps in the evolutionary history of Archaea.</title>
        <authorList>
            <person name="Jay Z.J."/>
            <person name="Beam J.P."/>
            <person name="Dlakic M."/>
            <person name="Rusch D.B."/>
            <person name="Kozubal M.A."/>
            <person name="Inskeep W.P."/>
        </authorList>
    </citation>
    <scope>NUCLEOTIDE SEQUENCE [LARGE SCALE GENOMIC DNA]</scope>
    <source>
        <strain evidence="2">BE_D</strain>
    </source>
</reference>
<feature type="transmembrane region" description="Helical" evidence="1">
    <location>
        <begin position="21"/>
        <end position="43"/>
    </location>
</feature>
<keyword evidence="1" id="KW-1133">Transmembrane helix</keyword>
<feature type="transmembrane region" description="Helical" evidence="1">
    <location>
        <begin position="95"/>
        <end position="111"/>
    </location>
</feature>
<evidence type="ECO:0000313" key="2">
    <source>
        <dbReference type="EMBL" id="PSO07321.1"/>
    </source>
</evidence>
<feature type="transmembrane region" description="Helical" evidence="1">
    <location>
        <begin position="123"/>
        <end position="141"/>
    </location>
</feature>
<dbReference type="AlphaFoldDB" id="A0A2R6C8V6"/>
<comment type="caution">
    <text evidence="2">The sequence shown here is derived from an EMBL/GenBank/DDBJ whole genome shotgun (WGS) entry which is preliminary data.</text>
</comment>
<accession>A0A2R6C8V6</accession>
<dbReference type="EMBL" id="NEXF01000276">
    <property type="protein sequence ID" value="PSO07321.1"/>
    <property type="molecule type" value="Genomic_DNA"/>
</dbReference>
<protein>
    <submittedName>
        <fullName evidence="2">Uncharacterized protein</fullName>
    </submittedName>
</protein>